<protein>
    <submittedName>
        <fullName evidence="2">Uncharacterized protein</fullName>
    </submittedName>
</protein>
<evidence type="ECO:0000313" key="3">
    <source>
        <dbReference type="Proteomes" id="UP000076632"/>
    </source>
</evidence>
<dbReference type="STRING" id="1328760.A0A165JI07"/>
<feature type="compositionally biased region" description="Acidic residues" evidence="1">
    <location>
        <begin position="303"/>
        <end position="313"/>
    </location>
</feature>
<organism evidence="2 3">
    <name type="scientific">Xylona heveae (strain CBS 132557 / TC161)</name>
    <dbReference type="NCBI Taxonomy" id="1328760"/>
    <lineage>
        <taxon>Eukaryota</taxon>
        <taxon>Fungi</taxon>
        <taxon>Dikarya</taxon>
        <taxon>Ascomycota</taxon>
        <taxon>Pezizomycotina</taxon>
        <taxon>Xylonomycetes</taxon>
        <taxon>Xylonales</taxon>
        <taxon>Xylonaceae</taxon>
        <taxon>Xylona</taxon>
    </lineage>
</organism>
<feature type="compositionally biased region" description="Basic and acidic residues" evidence="1">
    <location>
        <begin position="148"/>
        <end position="157"/>
    </location>
</feature>
<dbReference type="Proteomes" id="UP000076632">
    <property type="component" value="Unassembled WGS sequence"/>
</dbReference>
<feature type="compositionally biased region" description="Polar residues" evidence="1">
    <location>
        <begin position="189"/>
        <end position="202"/>
    </location>
</feature>
<feature type="region of interest" description="Disordered" evidence="1">
    <location>
        <begin position="172"/>
        <end position="381"/>
    </location>
</feature>
<dbReference type="GeneID" id="28902063"/>
<feature type="compositionally biased region" description="Polar residues" evidence="1">
    <location>
        <begin position="211"/>
        <end position="223"/>
    </location>
</feature>
<dbReference type="OMA" id="SHFRWLE"/>
<dbReference type="InParanoid" id="A0A165JI07"/>
<dbReference type="EMBL" id="KV407454">
    <property type="protein sequence ID" value="KZF26265.1"/>
    <property type="molecule type" value="Genomic_DNA"/>
</dbReference>
<evidence type="ECO:0000256" key="1">
    <source>
        <dbReference type="SAM" id="MobiDB-lite"/>
    </source>
</evidence>
<feature type="compositionally biased region" description="Basic and acidic residues" evidence="1">
    <location>
        <begin position="262"/>
        <end position="302"/>
    </location>
</feature>
<dbReference type="RefSeq" id="XP_018191820.1">
    <property type="nucleotide sequence ID" value="XM_018336926.1"/>
</dbReference>
<feature type="compositionally biased region" description="Polar residues" evidence="1">
    <location>
        <begin position="245"/>
        <end position="254"/>
    </location>
</feature>
<evidence type="ECO:0000313" key="2">
    <source>
        <dbReference type="EMBL" id="KZF26265.1"/>
    </source>
</evidence>
<gene>
    <name evidence="2" type="ORF">L228DRAFT_8683</name>
</gene>
<proteinExistence type="predicted"/>
<feature type="region of interest" description="Disordered" evidence="1">
    <location>
        <begin position="87"/>
        <end position="157"/>
    </location>
</feature>
<keyword evidence="3" id="KW-1185">Reference proteome</keyword>
<dbReference type="OrthoDB" id="5376312at2759"/>
<feature type="compositionally biased region" description="Basic and acidic residues" evidence="1">
    <location>
        <begin position="87"/>
        <end position="120"/>
    </location>
</feature>
<dbReference type="AlphaFoldDB" id="A0A165JI07"/>
<sequence>MSRSSRPTTGAGTTNGVDRNTSIRSIMTLPAYAPAPRPTEQILGREGDRAGIDVVVEYPETAEEEETRREQQMSSLYQIRLARRAEAAEREAQRRLRREARSRGDNTTLEELRVRSRLRAESASSVGGNGGPGASTTSLSSASLIQEHAARERDRRIPSVSYADVGLARHDGSRVRANSNDSDRPLLTSVASTGARSRSGSNLAWHDRTRSATSVLSLSTTNSGGNGNRPPMGDPNGSDFEEISLQPTLASSHGTPPESDIAEARSLIHPDEHPPEYEHVDWGDAPPYEHDNDHFHDIRTSDDVDGDDDDEDTPLGTASRSASDSSSSSNHHDTHRESTSQPPVLPALHTLPAIEITGTTPASSAPPTPVSPHSREPREMS</sequence>
<feature type="compositionally biased region" description="Polar residues" evidence="1">
    <location>
        <begin position="1"/>
        <end position="25"/>
    </location>
</feature>
<reference evidence="2 3" key="1">
    <citation type="journal article" date="2016" name="Fungal Biol.">
        <title>The genome of Xylona heveae provides a window into fungal endophytism.</title>
        <authorList>
            <person name="Gazis R."/>
            <person name="Kuo A."/>
            <person name="Riley R."/>
            <person name="LaButti K."/>
            <person name="Lipzen A."/>
            <person name="Lin J."/>
            <person name="Amirebrahimi M."/>
            <person name="Hesse C.N."/>
            <person name="Spatafora J.W."/>
            <person name="Henrissat B."/>
            <person name="Hainaut M."/>
            <person name="Grigoriev I.V."/>
            <person name="Hibbett D.S."/>
        </authorList>
    </citation>
    <scope>NUCLEOTIDE SEQUENCE [LARGE SCALE GENOMIC DNA]</scope>
    <source>
        <strain evidence="2 3">TC161</strain>
    </source>
</reference>
<name>A0A165JI07_XYLHT</name>
<accession>A0A165JI07</accession>
<feature type="region of interest" description="Disordered" evidence="1">
    <location>
        <begin position="1"/>
        <end position="48"/>
    </location>
</feature>
<feature type="compositionally biased region" description="Low complexity" evidence="1">
    <location>
        <begin position="134"/>
        <end position="144"/>
    </location>
</feature>
<feature type="compositionally biased region" description="Low complexity" evidence="1">
    <location>
        <begin position="318"/>
        <end position="329"/>
    </location>
</feature>